<dbReference type="Proteomes" id="UP000316167">
    <property type="component" value="Unassembled WGS sequence"/>
</dbReference>
<dbReference type="AlphaFoldDB" id="A0A562SK88"/>
<comment type="caution">
    <text evidence="1">The sequence shown here is derived from an EMBL/GenBank/DDBJ whole genome shotgun (WGS) entry which is preliminary data.</text>
</comment>
<name>A0A562SK88_9BACT</name>
<sequence>MALALLFISFVFTGCKKLGVNFSISNQANFRVESSSPINLPFEMGTPDVTTNSSQQFNNNNTAANLIKEIKLEELKLSITNPASKTFSFLKSVEIYISTNSNNEILLASLSNISSTAQSISLTTTAQDLSNYVKASSYKLRTSVVTKETVTQAIDIRADIKFKVKAGLL</sequence>
<organism evidence="1 2">
    <name type="scientific">Lacibacter cauensis</name>
    <dbReference type="NCBI Taxonomy" id="510947"/>
    <lineage>
        <taxon>Bacteria</taxon>
        <taxon>Pseudomonadati</taxon>
        <taxon>Bacteroidota</taxon>
        <taxon>Chitinophagia</taxon>
        <taxon>Chitinophagales</taxon>
        <taxon>Chitinophagaceae</taxon>
        <taxon>Lacibacter</taxon>
    </lineage>
</organism>
<reference evidence="1 2" key="1">
    <citation type="journal article" date="2015" name="Stand. Genomic Sci.">
        <title>Genomic Encyclopedia of Bacterial and Archaeal Type Strains, Phase III: the genomes of soil and plant-associated and newly described type strains.</title>
        <authorList>
            <person name="Whitman W.B."/>
            <person name="Woyke T."/>
            <person name="Klenk H.P."/>
            <person name="Zhou Y."/>
            <person name="Lilburn T.G."/>
            <person name="Beck B.J."/>
            <person name="De Vos P."/>
            <person name="Vandamme P."/>
            <person name="Eisen J.A."/>
            <person name="Garrity G."/>
            <person name="Hugenholtz P."/>
            <person name="Kyrpides N.C."/>
        </authorList>
    </citation>
    <scope>NUCLEOTIDE SEQUENCE [LARGE SCALE GENOMIC DNA]</scope>
    <source>
        <strain evidence="1 2">CGMCC 1.7271</strain>
    </source>
</reference>
<keyword evidence="2" id="KW-1185">Reference proteome</keyword>
<protein>
    <submittedName>
        <fullName evidence="1">Uncharacterized protein</fullName>
    </submittedName>
</protein>
<accession>A0A562SK88</accession>
<evidence type="ECO:0000313" key="2">
    <source>
        <dbReference type="Proteomes" id="UP000316167"/>
    </source>
</evidence>
<proteinExistence type="predicted"/>
<evidence type="ECO:0000313" key="1">
    <source>
        <dbReference type="EMBL" id="TWI81190.1"/>
    </source>
</evidence>
<gene>
    <name evidence="1" type="ORF">IQ13_2206</name>
</gene>
<dbReference type="EMBL" id="VLLE01000004">
    <property type="protein sequence ID" value="TWI81190.1"/>
    <property type="molecule type" value="Genomic_DNA"/>
</dbReference>